<dbReference type="EMBL" id="CABFOC020000058">
    <property type="protein sequence ID" value="CAH0055644.1"/>
    <property type="molecule type" value="Genomic_DNA"/>
</dbReference>
<dbReference type="OrthoDB" id="5406732at2759"/>
<protein>
    <submittedName>
        <fullName evidence="2">Uncharacterized protein</fullName>
    </submittedName>
</protein>
<keyword evidence="3" id="KW-1185">Reference proteome</keyword>
<gene>
    <name evidence="2" type="ORF">CSOL1703_00017748</name>
</gene>
<evidence type="ECO:0000256" key="1">
    <source>
        <dbReference type="SAM" id="SignalP"/>
    </source>
</evidence>
<reference evidence="2" key="1">
    <citation type="submission" date="2021-10" db="EMBL/GenBank/DDBJ databases">
        <authorList>
            <person name="Piombo E."/>
        </authorList>
    </citation>
    <scope>NUCLEOTIDE SEQUENCE</scope>
</reference>
<feature type="chain" id="PRO_5040406958" evidence="1">
    <location>
        <begin position="17"/>
        <end position="94"/>
    </location>
</feature>
<keyword evidence="1" id="KW-0732">Signal</keyword>
<organism evidence="2 3">
    <name type="scientific">Clonostachys solani</name>
    <dbReference type="NCBI Taxonomy" id="160281"/>
    <lineage>
        <taxon>Eukaryota</taxon>
        <taxon>Fungi</taxon>
        <taxon>Dikarya</taxon>
        <taxon>Ascomycota</taxon>
        <taxon>Pezizomycotina</taxon>
        <taxon>Sordariomycetes</taxon>
        <taxon>Hypocreomycetidae</taxon>
        <taxon>Hypocreales</taxon>
        <taxon>Bionectriaceae</taxon>
        <taxon>Clonostachys</taxon>
    </lineage>
</organism>
<dbReference type="AlphaFoldDB" id="A0A9P0EP05"/>
<accession>A0A9P0EP05</accession>
<evidence type="ECO:0000313" key="2">
    <source>
        <dbReference type="EMBL" id="CAH0055644.1"/>
    </source>
</evidence>
<name>A0A9P0EP05_9HYPO</name>
<feature type="signal peptide" evidence="1">
    <location>
        <begin position="1"/>
        <end position="16"/>
    </location>
</feature>
<sequence>MLFNFFVAALLDVTEQVQVAKFMGGKQGADGGLGQAPGLHSVAQEGWLGMLRWCGNIVRLHRDANLMPIWEGITDMMADDSMLRVLHGKLRNRL</sequence>
<proteinExistence type="predicted"/>
<comment type="caution">
    <text evidence="2">The sequence shown here is derived from an EMBL/GenBank/DDBJ whole genome shotgun (WGS) entry which is preliminary data.</text>
</comment>
<evidence type="ECO:0000313" key="3">
    <source>
        <dbReference type="Proteomes" id="UP000775872"/>
    </source>
</evidence>
<dbReference type="Proteomes" id="UP000775872">
    <property type="component" value="Unassembled WGS sequence"/>
</dbReference>